<name>A0A7N0RIY5_KALFE</name>
<dbReference type="InterPro" id="IPR003676">
    <property type="entry name" value="SAUR_fam"/>
</dbReference>
<sequence>MGNNASKLHLLRLLRPHGYKRLKDSTATSGPLLPPKGYIPICVGAANGEERKYFVHSGILENVEFAELLRRSEEEFGFDNESFIRVLYEADEFEEKMITMKRKHGNLFRARDPCMILSQG</sequence>
<reference evidence="2" key="1">
    <citation type="submission" date="2021-01" db="UniProtKB">
        <authorList>
            <consortium name="EnsemblPlants"/>
        </authorList>
    </citation>
    <scope>IDENTIFICATION</scope>
</reference>
<evidence type="ECO:0000256" key="1">
    <source>
        <dbReference type="ARBA" id="ARBA00006974"/>
    </source>
</evidence>
<proteinExistence type="inferred from homology"/>
<dbReference type="Proteomes" id="UP000594263">
    <property type="component" value="Unplaced"/>
</dbReference>
<dbReference type="GO" id="GO:0009733">
    <property type="term" value="P:response to auxin"/>
    <property type="evidence" value="ECO:0007669"/>
    <property type="project" value="InterPro"/>
</dbReference>
<comment type="similarity">
    <text evidence="1">Belongs to the ARG7 family.</text>
</comment>
<accession>A0A7N0RIY5</accession>
<dbReference type="Pfam" id="PF02519">
    <property type="entry name" value="Auxin_inducible"/>
    <property type="match status" value="1"/>
</dbReference>
<organism evidence="2 3">
    <name type="scientific">Kalanchoe fedtschenkoi</name>
    <name type="common">Lavender scallops</name>
    <name type="synonym">South American air plant</name>
    <dbReference type="NCBI Taxonomy" id="63787"/>
    <lineage>
        <taxon>Eukaryota</taxon>
        <taxon>Viridiplantae</taxon>
        <taxon>Streptophyta</taxon>
        <taxon>Embryophyta</taxon>
        <taxon>Tracheophyta</taxon>
        <taxon>Spermatophyta</taxon>
        <taxon>Magnoliopsida</taxon>
        <taxon>eudicotyledons</taxon>
        <taxon>Gunneridae</taxon>
        <taxon>Pentapetalae</taxon>
        <taxon>Saxifragales</taxon>
        <taxon>Crassulaceae</taxon>
        <taxon>Kalanchoe</taxon>
    </lineage>
</organism>
<dbReference type="PANTHER" id="PTHR31374:SF32">
    <property type="entry name" value="SAUR FAMILY PROTEIN"/>
    <property type="match status" value="1"/>
</dbReference>
<evidence type="ECO:0000313" key="2">
    <source>
        <dbReference type="EnsemblPlants" id="Kaladp0011s1159.1.v1.1.CDS.1"/>
    </source>
</evidence>
<dbReference type="EnsemblPlants" id="Kaladp0011s1159.1.v1.1">
    <property type="protein sequence ID" value="Kaladp0011s1159.1.v1.1.CDS.1"/>
    <property type="gene ID" value="Kaladp0011s1159.v1.1"/>
</dbReference>
<dbReference type="Gramene" id="Kaladp0011s1159.1.v1.1">
    <property type="protein sequence ID" value="Kaladp0011s1159.1.v1.1.CDS.1"/>
    <property type="gene ID" value="Kaladp0011s1159.v1.1"/>
</dbReference>
<protein>
    <submittedName>
        <fullName evidence="2">Uncharacterized protein</fullName>
    </submittedName>
</protein>
<keyword evidence="3" id="KW-1185">Reference proteome</keyword>
<dbReference type="PANTHER" id="PTHR31374">
    <property type="entry name" value="AUXIN-INDUCED PROTEIN-LIKE-RELATED"/>
    <property type="match status" value="1"/>
</dbReference>
<evidence type="ECO:0000313" key="3">
    <source>
        <dbReference type="Proteomes" id="UP000594263"/>
    </source>
</evidence>
<dbReference type="AlphaFoldDB" id="A0A7N0RIY5"/>